<feature type="transmembrane region" description="Helical" evidence="1">
    <location>
        <begin position="437"/>
        <end position="461"/>
    </location>
</feature>
<sequence length="486" mass="55069">MQTSYLPAISKYTHGALEPTNVLRIGRYTKKARVSPGHTNLKAGFCSFGREPEPQYLPAGWFAHTHPEGQRYFARDSRPRVVTEADLYSRETQECVARWIKEIEWRSAEQQIPIRDDAEIFLEPDAESDSCRYYMVDYPSRVVFWLEELDTDVLDLPATVTDSHLRVVLEEHYWTHVEYFSMHRCQDVDLALDALKTVLLHARVDQLTSTTSTFPYGAKECTDFLDVVKAAQECVPDGNIVATIARLWNTVVHHRFTIHHGEQYARLSRDQSILDCDATSPSRFFCLISRLCFRIPEANVRELDDLYVDNLVYVEPWRKAMKTHRADWLLHASWALALLIVDILSCIVPHYSHQLAMASMLFCNMSLVSAVLLTTRHQWATASDASDAATYLSEARRESSGFCWTALAFSLPKALFLWGLIMTSMQGFVWLGGAVELYALAPCCLLLIVVGLCSGALPFTWELPGKCLLARLCGAARAREADECAV</sequence>
<protein>
    <recommendedName>
        <fullName evidence="4">WW domain-containing protein</fullName>
    </recommendedName>
</protein>
<keyword evidence="3" id="KW-1185">Reference proteome</keyword>
<dbReference type="EMBL" id="KE504148">
    <property type="protein sequence ID" value="EPT00615.1"/>
    <property type="molecule type" value="Genomic_DNA"/>
</dbReference>
<feature type="transmembrane region" description="Helical" evidence="1">
    <location>
        <begin position="402"/>
        <end position="425"/>
    </location>
</feature>
<dbReference type="AlphaFoldDB" id="S8FQP4"/>
<proteinExistence type="predicted"/>
<keyword evidence="1" id="KW-0472">Membrane</keyword>
<dbReference type="eggNOG" id="ENOG502SKW4">
    <property type="taxonomic scope" value="Eukaryota"/>
</dbReference>
<feature type="transmembrane region" description="Helical" evidence="1">
    <location>
        <begin position="356"/>
        <end position="373"/>
    </location>
</feature>
<keyword evidence="1" id="KW-0812">Transmembrane</keyword>
<feature type="transmembrane region" description="Helical" evidence="1">
    <location>
        <begin position="328"/>
        <end position="350"/>
    </location>
</feature>
<keyword evidence="1" id="KW-1133">Transmembrane helix</keyword>
<evidence type="ECO:0000256" key="1">
    <source>
        <dbReference type="SAM" id="Phobius"/>
    </source>
</evidence>
<evidence type="ECO:0000313" key="3">
    <source>
        <dbReference type="Proteomes" id="UP000015241"/>
    </source>
</evidence>
<gene>
    <name evidence="2" type="ORF">FOMPIDRAFT_1023728</name>
</gene>
<organism evidence="2 3">
    <name type="scientific">Fomitopsis schrenkii</name>
    <name type="common">Brown rot fungus</name>
    <dbReference type="NCBI Taxonomy" id="2126942"/>
    <lineage>
        <taxon>Eukaryota</taxon>
        <taxon>Fungi</taxon>
        <taxon>Dikarya</taxon>
        <taxon>Basidiomycota</taxon>
        <taxon>Agaricomycotina</taxon>
        <taxon>Agaricomycetes</taxon>
        <taxon>Polyporales</taxon>
        <taxon>Fomitopsis</taxon>
    </lineage>
</organism>
<name>S8FQP4_FOMSC</name>
<evidence type="ECO:0008006" key="4">
    <source>
        <dbReference type="Google" id="ProtNLM"/>
    </source>
</evidence>
<dbReference type="OrthoDB" id="2674421at2759"/>
<accession>S8FQP4</accession>
<dbReference type="InParanoid" id="S8FQP4"/>
<dbReference type="HOGENOM" id="CLU_015091_3_2_1"/>
<reference evidence="2 3" key="1">
    <citation type="journal article" date="2012" name="Science">
        <title>The Paleozoic origin of enzymatic lignin decomposition reconstructed from 31 fungal genomes.</title>
        <authorList>
            <person name="Floudas D."/>
            <person name="Binder M."/>
            <person name="Riley R."/>
            <person name="Barry K."/>
            <person name="Blanchette R.A."/>
            <person name="Henrissat B."/>
            <person name="Martinez A.T."/>
            <person name="Otillar R."/>
            <person name="Spatafora J.W."/>
            <person name="Yadav J.S."/>
            <person name="Aerts A."/>
            <person name="Benoit I."/>
            <person name="Boyd A."/>
            <person name="Carlson A."/>
            <person name="Copeland A."/>
            <person name="Coutinho P.M."/>
            <person name="de Vries R.P."/>
            <person name="Ferreira P."/>
            <person name="Findley K."/>
            <person name="Foster B."/>
            <person name="Gaskell J."/>
            <person name="Glotzer D."/>
            <person name="Gorecki P."/>
            <person name="Heitman J."/>
            <person name="Hesse C."/>
            <person name="Hori C."/>
            <person name="Igarashi K."/>
            <person name="Jurgens J.A."/>
            <person name="Kallen N."/>
            <person name="Kersten P."/>
            <person name="Kohler A."/>
            <person name="Kuees U."/>
            <person name="Kumar T.K.A."/>
            <person name="Kuo A."/>
            <person name="LaButti K."/>
            <person name="Larrondo L.F."/>
            <person name="Lindquist E."/>
            <person name="Ling A."/>
            <person name="Lombard V."/>
            <person name="Lucas S."/>
            <person name="Lundell T."/>
            <person name="Martin R."/>
            <person name="McLaughlin D.J."/>
            <person name="Morgenstern I."/>
            <person name="Morin E."/>
            <person name="Murat C."/>
            <person name="Nagy L.G."/>
            <person name="Nolan M."/>
            <person name="Ohm R.A."/>
            <person name="Patyshakuliyeva A."/>
            <person name="Rokas A."/>
            <person name="Ruiz-Duenas F.J."/>
            <person name="Sabat G."/>
            <person name="Salamov A."/>
            <person name="Samejima M."/>
            <person name="Schmutz J."/>
            <person name="Slot J.C."/>
            <person name="St John F."/>
            <person name="Stenlid J."/>
            <person name="Sun H."/>
            <person name="Sun S."/>
            <person name="Syed K."/>
            <person name="Tsang A."/>
            <person name="Wiebenga A."/>
            <person name="Young D."/>
            <person name="Pisabarro A."/>
            <person name="Eastwood D.C."/>
            <person name="Martin F."/>
            <person name="Cullen D."/>
            <person name="Grigoriev I.V."/>
            <person name="Hibbett D.S."/>
        </authorList>
    </citation>
    <scope>NUCLEOTIDE SEQUENCE</scope>
    <source>
        <strain evidence="3">FP-58527</strain>
    </source>
</reference>
<dbReference type="Proteomes" id="UP000015241">
    <property type="component" value="Unassembled WGS sequence"/>
</dbReference>
<evidence type="ECO:0000313" key="2">
    <source>
        <dbReference type="EMBL" id="EPT00615.1"/>
    </source>
</evidence>